<feature type="compositionally biased region" description="Low complexity" evidence="1">
    <location>
        <begin position="191"/>
        <end position="210"/>
    </location>
</feature>
<feature type="compositionally biased region" description="Basic residues" evidence="1">
    <location>
        <begin position="213"/>
        <end position="228"/>
    </location>
</feature>
<dbReference type="AlphaFoldDB" id="A0A077R7X1"/>
<accession>A0A077R7X1</accession>
<reference evidence="2" key="1">
    <citation type="journal article" date="2014" name="Genome Biol. Evol.">
        <title>Gene Loss Rather Than Gene Gain Is Associated with a Host Jump from Monocots to Dicots in the Smut Fungus Melanopsichium pennsylvanicum.</title>
        <authorList>
            <person name="Sharma R."/>
            <person name="Mishra B."/>
            <person name="Runge F."/>
            <person name="Thines M."/>
        </authorList>
    </citation>
    <scope>NUCLEOTIDE SEQUENCE</scope>
    <source>
        <strain evidence="2">4</strain>
    </source>
</reference>
<protein>
    <submittedName>
        <fullName evidence="2">Uncharacterized protein</fullName>
    </submittedName>
</protein>
<sequence>MEPALPLPLRLQLAHDPVPMEHFHVSDSISSFLTAYAARTGTHNAAAAAAASSNLDGDAATASASGSTGGVVAAQLTRLMNGLQGKIDYAAFSDLISSFNGNNTISSSSYTPSLDLGKAGSATAIAGSNGGGAHTTFSDDDNDETTLEAEAMEVEMEIPAEILESTGDGQGKESFSKNHELVQAQTPTFDDSLTQNSMNNNNLSQDSSLSPTKKSKKDKKNKKVKKEA</sequence>
<organism evidence="2">
    <name type="scientific">Melanopsichium pennsylvanicum 4</name>
    <dbReference type="NCBI Taxonomy" id="1398559"/>
    <lineage>
        <taxon>Eukaryota</taxon>
        <taxon>Fungi</taxon>
        <taxon>Dikarya</taxon>
        <taxon>Basidiomycota</taxon>
        <taxon>Ustilaginomycotina</taxon>
        <taxon>Ustilaginomycetes</taxon>
        <taxon>Ustilaginales</taxon>
        <taxon>Ustilaginaceae</taxon>
        <taxon>Melanopsichium</taxon>
    </lineage>
</organism>
<dbReference type="EMBL" id="HG529643">
    <property type="protein sequence ID" value="CDI55291.1"/>
    <property type="molecule type" value="Genomic_DNA"/>
</dbReference>
<feature type="region of interest" description="Disordered" evidence="1">
    <location>
        <begin position="166"/>
        <end position="228"/>
    </location>
</feature>
<evidence type="ECO:0000256" key="1">
    <source>
        <dbReference type="SAM" id="MobiDB-lite"/>
    </source>
</evidence>
<feature type="compositionally biased region" description="Basic and acidic residues" evidence="1">
    <location>
        <begin position="170"/>
        <end position="180"/>
    </location>
</feature>
<evidence type="ECO:0000313" key="2">
    <source>
        <dbReference type="EMBL" id="CDI55291.1"/>
    </source>
</evidence>
<proteinExistence type="predicted"/>
<name>A0A077R7X1_9BASI</name>